<accession>A0A0F7DB89</accession>
<dbReference type="InParanoid" id="A0A0F7DB89"/>
<keyword evidence="2" id="KW-1185">Reference proteome</keyword>
<dbReference type="Proteomes" id="UP000034723">
    <property type="component" value="Chromosome"/>
</dbReference>
<dbReference type="AlphaFoldDB" id="A0A0F7DB89"/>
<evidence type="ECO:0000313" key="2">
    <source>
        <dbReference type="Proteomes" id="UP000034723"/>
    </source>
</evidence>
<proteinExistence type="predicted"/>
<dbReference type="Pfam" id="PF02596">
    <property type="entry name" value="DUF169"/>
    <property type="match status" value="2"/>
</dbReference>
<dbReference type="KEGG" id="gah:GAH_02060"/>
<reference evidence="1 2" key="1">
    <citation type="submission" date="2015-04" db="EMBL/GenBank/DDBJ databases">
        <title>The complete genome sequence of the hyperthermophilic, obligate iron-reducing archaeon Geoglobus ahangari strain 234T.</title>
        <authorList>
            <person name="Manzella M.P."/>
            <person name="Holmes D.E."/>
            <person name="Rocheleau J.M."/>
            <person name="Chung A."/>
            <person name="Reguera G."/>
            <person name="Kashefi K."/>
        </authorList>
    </citation>
    <scope>NUCLEOTIDE SEQUENCE [LARGE SCALE GENOMIC DNA]</scope>
    <source>
        <strain evidence="1 2">234</strain>
    </source>
</reference>
<dbReference type="PANTHER" id="PTHR37954">
    <property type="entry name" value="BLL4979 PROTEIN"/>
    <property type="match status" value="1"/>
</dbReference>
<evidence type="ECO:0000313" key="1">
    <source>
        <dbReference type="EMBL" id="AKG90671.1"/>
    </source>
</evidence>
<dbReference type="STRING" id="113653.GAH_02060"/>
<dbReference type="EMBL" id="CP011267">
    <property type="protein sequence ID" value="AKG90671.1"/>
    <property type="molecule type" value="Genomic_DNA"/>
</dbReference>
<gene>
    <name evidence="1" type="ORF">GAH_02060</name>
</gene>
<sequence length="308" mass="35306">MSFRRHFEIHLSPVAVRFSDEEVKGSEGEYRFCEAVRLVAEKGERIVVDEFNLTCAGALVSLRFITEDGVDETKAIVLEPYEGQECDVVLVVTTPDRVMSISSFYKKLFDEELRAVFSGETAVCEEATALVREERKPNVSFLCPGAREFGGYRRDEVVIGFPHDVFRRIELAIKRQEIKSLCGCLMDDLPKELIERFESMGFDKATDHFMGFVNGKSVKLYVFKGDSNSLGVFTSVKFRSEKEAERVAERYSGNYVAIPRENWVELSGIVDIDVFKDYRRPDFEEIINGEVERLVEEARRLKKLRDEA</sequence>
<dbReference type="PANTHER" id="PTHR37954:SF3">
    <property type="entry name" value="DUF169 DOMAIN-CONTAINING PROTEIN"/>
    <property type="match status" value="1"/>
</dbReference>
<dbReference type="GeneID" id="24804623"/>
<dbReference type="OrthoDB" id="89232at2157"/>
<dbReference type="HOGENOM" id="CLU_827982_0_0_2"/>
<organism evidence="1 2">
    <name type="scientific">Geoglobus ahangari</name>
    <dbReference type="NCBI Taxonomy" id="113653"/>
    <lineage>
        <taxon>Archaea</taxon>
        <taxon>Methanobacteriati</taxon>
        <taxon>Methanobacteriota</taxon>
        <taxon>Archaeoglobi</taxon>
        <taxon>Archaeoglobales</taxon>
        <taxon>Archaeoglobaceae</taxon>
        <taxon>Geoglobus</taxon>
    </lineage>
</organism>
<dbReference type="RefSeq" id="WP_048096566.1">
    <property type="nucleotide sequence ID" value="NZ_CP011267.1"/>
</dbReference>
<dbReference type="PATRIC" id="fig|113653.22.peg.2027"/>
<dbReference type="InterPro" id="IPR003748">
    <property type="entry name" value="DUF169"/>
</dbReference>
<name>A0A0F7DB89_9EURY</name>
<protein>
    <submittedName>
        <fullName evidence="1">Uncharacterized protein conserved in archaea</fullName>
    </submittedName>
</protein>